<comment type="caution">
    <text evidence="6">The sequence shown here is derived from an EMBL/GenBank/DDBJ whole genome shotgun (WGS) entry which is preliminary data.</text>
</comment>
<organism evidence="6 7">
    <name type="scientific">Mycena citricolor</name>
    <dbReference type="NCBI Taxonomy" id="2018698"/>
    <lineage>
        <taxon>Eukaryota</taxon>
        <taxon>Fungi</taxon>
        <taxon>Dikarya</taxon>
        <taxon>Basidiomycota</taxon>
        <taxon>Agaricomycotina</taxon>
        <taxon>Agaricomycetes</taxon>
        <taxon>Agaricomycetidae</taxon>
        <taxon>Agaricales</taxon>
        <taxon>Marasmiineae</taxon>
        <taxon>Mycenaceae</taxon>
        <taxon>Mycena</taxon>
    </lineage>
</organism>
<evidence type="ECO:0008006" key="8">
    <source>
        <dbReference type="Google" id="ProtNLM"/>
    </source>
</evidence>
<dbReference type="Proteomes" id="UP001295794">
    <property type="component" value="Unassembled WGS sequence"/>
</dbReference>
<sequence length="356" mass="39768">MILPSLEFASIMLHLGQRKLNPYHYTPTEWICATFFGLFIASTVIHLYQAIRYRSKWMIPTAVLCGLLEIVGWGARLKSSFDPTVLLAFEIQTIGTIIGEHHSSNCFRGRLPCCRPNTVDRRRLYDSRADYPAIGHPIQPFVPQIMCESLPGNSSRAHELTTSDSIIFCSFDIVSLTVQGFGATKASLAVHNGTSTKSGANIMLIGIIFQMVTITIYILLATEFLLRYFKDWPIGGKQAEYHELSGGLITSSPLGERSDGRGNFDYPMQIVVGALTFNTACLFIRAIYRTVELLDGFGGPIISTQRYFNILDGCMIALAITTLNVVHPGVWLKKHDKKESEIEGRLKQAGLLYYRM</sequence>
<keyword evidence="3 5" id="KW-1133">Transmembrane helix</keyword>
<feature type="transmembrane region" description="Helical" evidence="5">
    <location>
        <begin position="28"/>
        <end position="48"/>
    </location>
</feature>
<keyword evidence="4 5" id="KW-0472">Membrane</keyword>
<protein>
    <recommendedName>
        <fullName evidence="8">RTA1-domain-containing protein</fullName>
    </recommendedName>
</protein>
<keyword evidence="2 5" id="KW-0812">Transmembrane</keyword>
<evidence type="ECO:0000256" key="5">
    <source>
        <dbReference type="SAM" id="Phobius"/>
    </source>
</evidence>
<evidence type="ECO:0000256" key="3">
    <source>
        <dbReference type="ARBA" id="ARBA00022989"/>
    </source>
</evidence>
<evidence type="ECO:0000256" key="2">
    <source>
        <dbReference type="ARBA" id="ARBA00022692"/>
    </source>
</evidence>
<reference evidence="6" key="1">
    <citation type="submission" date="2023-11" db="EMBL/GenBank/DDBJ databases">
        <authorList>
            <person name="De Vega J J."/>
            <person name="De Vega J J."/>
        </authorList>
    </citation>
    <scope>NUCLEOTIDE SEQUENCE</scope>
</reference>
<accession>A0AAD2K825</accession>
<gene>
    <name evidence="6" type="ORF">MYCIT1_LOCUS34226</name>
</gene>
<evidence type="ECO:0000256" key="4">
    <source>
        <dbReference type="ARBA" id="ARBA00023136"/>
    </source>
</evidence>
<dbReference type="GO" id="GO:0005886">
    <property type="term" value="C:plasma membrane"/>
    <property type="evidence" value="ECO:0007669"/>
    <property type="project" value="TreeGrafter"/>
</dbReference>
<dbReference type="GO" id="GO:0000324">
    <property type="term" value="C:fungal-type vacuole"/>
    <property type="evidence" value="ECO:0007669"/>
    <property type="project" value="TreeGrafter"/>
</dbReference>
<dbReference type="Pfam" id="PF04479">
    <property type="entry name" value="RTA1"/>
    <property type="match status" value="1"/>
</dbReference>
<dbReference type="EMBL" id="CAVNYO010000455">
    <property type="protein sequence ID" value="CAK5282461.1"/>
    <property type="molecule type" value="Genomic_DNA"/>
</dbReference>
<proteinExistence type="predicted"/>
<feature type="transmembrane region" description="Helical" evidence="5">
    <location>
        <begin position="202"/>
        <end position="220"/>
    </location>
</feature>
<dbReference type="PANTHER" id="PTHR31465">
    <property type="entry name" value="PROTEIN RTA1-RELATED"/>
    <property type="match status" value="1"/>
</dbReference>
<evidence type="ECO:0000313" key="6">
    <source>
        <dbReference type="EMBL" id="CAK5282461.1"/>
    </source>
</evidence>
<name>A0AAD2K825_9AGAR</name>
<keyword evidence="7" id="KW-1185">Reference proteome</keyword>
<feature type="transmembrane region" description="Helical" evidence="5">
    <location>
        <begin position="266"/>
        <end position="288"/>
    </location>
</feature>
<comment type="subcellular location">
    <subcellularLocation>
        <location evidence="1">Membrane</location>
        <topology evidence="1">Multi-pass membrane protein</topology>
    </subcellularLocation>
</comment>
<feature type="transmembrane region" description="Helical" evidence="5">
    <location>
        <begin position="308"/>
        <end position="332"/>
    </location>
</feature>
<dbReference type="PANTHER" id="PTHR31465:SF11">
    <property type="entry name" value="DOMAIN PROTEIN, PUTATIVE (AFU_ORTHOLOGUE AFUA_3G10770)-RELATED"/>
    <property type="match status" value="1"/>
</dbReference>
<evidence type="ECO:0000256" key="1">
    <source>
        <dbReference type="ARBA" id="ARBA00004141"/>
    </source>
</evidence>
<evidence type="ECO:0000313" key="7">
    <source>
        <dbReference type="Proteomes" id="UP001295794"/>
    </source>
</evidence>
<dbReference type="AlphaFoldDB" id="A0AAD2K825"/>
<dbReference type="InterPro" id="IPR007568">
    <property type="entry name" value="RTA1"/>
</dbReference>